<protein>
    <submittedName>
        <fullName evidence="1">Uncharacterized protein</fullName>
    </submittedName>
</protein>
<gene>
    <name evidence="1" type="ORF">QAD02_016802</name>
</gene>
<dbReference type="EMBL" id="CM056742">
    <property type="protein sequence ID" value="KAJ8681015.1"/>
    <property type="molecule type" value="Genomic_DNA"/>
</dbReference>
<keyword evidence="2" id="KW-1185">Reference proteome</keyword>
<comment type="caution">
    <text evidence="1">The sequence shown here is derived from an EMBL/GenBank/DDBJ whole genome shotgun (WGS) entry which is preliminary data.</text>
</comment>
<sequence>MATPVLTKAQQRRSLSAKKGPVKGLKNVLAQPFDNFWPVLKNDHEANLEILLKELLPVLKRSEIKVPWSKLRKMNKEERSAAKKAIQIEPNESYDENAVKSVVMGINGVTKLLEKNDVCGILLDATVTPSLLIKHIVAMAQKKDVPVLLIAFLKKLTLDLVGFASASFGLRKFVSESEENLFYPLFKKIEALSEDIPKRKTAVALFQNEALKNESDVELEELQNSDVDMKEVPDQSPPADIYLYRSSRQERIFKPVNLMREQCTNQNSGNDFIALSDDKYAPDKVKLPTRFFEVAHNVTDGDMSHKSQKLKYGNSETSVVYQPLRVKRMQGNESRTKATRPSKAKRKK</sequence>
<proteinExistence type="predicted"/>
<name>A0ACC2PGX6_9HYME</name>
<reference evidence="1" key="1">
    <citation type="submission" date="2023-04" db="EMBL/GenBank/DDBJ databases">
        <title>A chromosome-level genome assembly of the parasitoid wasp Eretmocerus hayati.</title>
        <authorList>
            <person name="Zhong Y."/>
            <person name="Liu S."/>
            <person name="Liu Y."/>
        </authorList>
    </citation>
    <scope>NUCLEOTIDE SEQUENCE</scope>
    <source>
        <strain evidence="1">ZJU_SS_LIU_2023</strain>
    </source>
</reference>
<evidence type="ECO:0000313" key="1">
    <source>
        <dbReference type="EMBL" id="KAJ8681015.1"/>
    </source>
</evidence>
<organism evidence="1 2">
    <name type="scientific">Eretmocerus hayati</name>
    <dbReference type="NCBI Taxonomy" id="131215"/>
    <lineage>
        <taxon>Eukaryota</taxon>
        <taxon>Metazoa</taxon>
        <taxon>Ecdysozoa</taxon>
        <taxon>Arthropoda</taxon>
        <taxon>Hexapoda</taxon>
        <taxon>Insecta</taxon>
        <taxon>Pterygota</taxon>
        <taxon>Neoptera</taxon>
        <taxon>Endopterygota</taxon>
        <taxon>Hymenoptera</taxon>
        <taxon>Apocrita</taxon>
        <taxon>Proctotrupomorpha</taxon>
        <taxon>Chalcidoidea</taxon>
        <taxon>Aphelinidae</taxon>
        <taxon>Aphelininae</taxon>
        <taxon>Eretmocerus</taxon>
    </lineage>
</organism>
<accession>A0ACC2PGX6</accession>
<dbReference type="Proteomes" id="UP001239111">
    <property type="component" value="Chromosome 2"/>
</dbReference>
<evidence type="ECO:0000313" key="2">
    <source>
        <dbReference type="Proteomes" id="UP001239111"/>
    </source>
</evidence>